<evidence type="ECO:0000256" key="7">
    <source>
        <dbReference type="SAM" id="Phobius"/>
    </source>
</evidence>
<feature type="transmembrane region" description="Helical" evidence="7">
    <location>
        <begin position="122"/>
        <end position="140"/>
    </location>
</feature>
<evidence type="ECO:0000313" key="10">
    <source>
        <dbReference type="Proteomes" id="UP000481872"/>
    </source>
</evidence>
<feature type="transmembrane region" description="Helical" evidence="7">
    <location>
        <begin position="12"/>
        <end position="30"/>
    </location>
</feature>
<accession>A0A6M0H3T8</accession>
<dbReference type="EMBL" id="JAAGPU010000009">
    <property type="protein sequence ID" value="NEU04531.1"/>
    <property type="molecule type" value="Genomic_DNA"/>
</dbReference>
<sequence>MKKYIMKNKKLVALGAMFFLMLWFLLYKVIDNKLLLPSPFEVFIEVKYIITEKTFIHVILGTLKRSFWSFFIALSFAIVLSVFSILNQVIYNFLIPLIELFKAIPTMTIVILALVWLNNDKAPILMGALAVFPILYEGLLKNIISTDKKIIHMLDVYNVQKIDVVRYVYIPKIFEGLGKIFSSTLGLTFKIVVGGEILAAPNNSIGSEIQLQKVYLNTTGVFAWIVIIVILTIIVDYIISSFGKFRGKKSWMKF</sequence>
<dbReference type="Proteomes" id="UP000481872">
    <property type="component" value="Unassembled WGS sequence"/>
</dbReference>
<evidence type="ECO:0000259" key="8">
    <source>
        <dbReference type="PROSITE" id="PS50928"/>
    </source>
</evidence>
<keyword evidence="3" id="KW-1003">Cell membrane</keyword>
<reference evidence="9 10" key="1">
    <citation type="submission" date="2020-02" db="EMBL/GenBank/DDBJ databases">
        <title>Genome assembly of a novel Clostridium senegalense strain.</title>
        <authorList>
            <person name="Gupta T.B."/>
            <person name="Jauregui R."/>
            <person name="Maclean P."/>
            <person name="Nawarathana A."/>
            <person name="Brightwell G."/>
        </authorList>
    </citation>
    <scope>NUCLEOTIDE SEQUENCE [LARGE SCALE GENOMIC DNA]</scope>
    <source>
        <strain evidence="9 10">AGRFS4</strain>
    </source>
</reference>
<dbReference type="InterPro" id="IPR000515">
    <property type="entry name" value="MetI-like"/>
</dbReference>
<keyword evidence="5 7" id="KW-1133">Transmembrane helix</keyword>
<comment type="subcellular location">
    <subcellularLocation>
        <location evidence="1">Cell membrane</location>
        <topology evidence="1">Multi-pass membrane protein</topology>
    </subcellularLocation>
</comment>
<organism evidence="9 10">
    <name type="scientific">Clostridium senegalense</name>
    <dbReference type="NCBI Taxonomy" id="1465809"/>
    <lineage>
        <taxon>Bacteria</taxon>
        <taxon>Bacillati</taxon>
        <taxon>Bacillota</taxon>
        <taxon>Clostridia</taxon>
        <taxon>Eubacteriales</taxon>
        <taxon>Clostridiaceae</taxon>
        <taxon>Clostridium</taxon>
    </lineage>
</organism>
<dbReference type="InterPro" id="IPR035906">
    <property type="entry name" value="MetI-like_sf"/>
</dbReference>
<dbReference type="SUPFAM" id="SSF161098">
    <property type="entry name" value="MetI-like"/>
    <property type="match status" value="1"/>
</dbReference>
<feature type="transmembrane region" description="Helical" evidence="7">
    <location>
        <begin position="93"/>
        <end position="116"/>
    </location>
</feature>
<keyword evidence="6 7" id="KW-0472">Membrane</keyword>
<comment type="caution">
    <text evidence="9">The sequence shown here is derived from an EMBL/GenBank/DDBJ whole genome shotgun (WGS) entry which is preliminary data.</text>
</comment>
<evidence type="ECO:0000256" key="5">
    <source>
        <dbReference type="ARBA" id="ARBA00022989"/>
    </source>
</evidence>
<feature type="domain" description="ABC transmembrane type-1" evidence="8">
    <location>
        <begin position="59"/>
        <end position="239"/>
    </location>
</feature>
<protein>
    <recommendedName>
        <fullName evidence="8">ABC transmembrane type-1 domain-containing protein</fullName>
    </recommendedName>
</protein>
<dbReference type="AlphaFoldDB" id="A0A6M0H3T8"/>
<evidence type="ECO:0000256" key="3">
    <source>
        <dbReference type="ARBA" id="ARBA00022475"/>
    </source>
</evidence>
<evidence type="ECO:0000313" key="9">
    <source>
        <dbReference type="EMBL" id="NEU04531.1"/>
    </source>
</evidence>
<dbReference type="RefSeq" id="WP_199869593.1">
    <property type="nucleotide sequence ID" value="NZ_JAAGPU010000009.1"/>
</dbReference>
<dbReference type="PANTHER" id="PTHR30151:SF0">
    <property type="entry name" value="ABC TRANSPORTER PERMEASE PROTEIN MJ0413-RELATED"/>
    <property type="match status" value="1"/>
</dbReference>
<feature type="transmembrane region" description="Helical" evidence="7">
    <location>
        <begin position="221"/>
        <end position="239"/>
    </location>
</feature>
<evidence type="ECO:0000256" key="1">
    <source>
        <dbReference type="ARBA" id="ARBA00004651"/>
    </source>
</evidence>
<evidence type="ECO:0000256" key="4">
    <source>
        <dbReference type="ARBA" id="ARBA00022692"/>
    </source>
</evidence>
<dbReference type="GO" id="GO:0055085">
    <property type="term" value="P:transmembrane transport"/>
    <property type="evidence" value="ECO:0007669"/>
    <property type="project" value="InterPro"/>
</dbReference>
<proteinExistence type="predicted"/>
<gene>
    <name evidence="9" type="ORF">G3M99_06580</name>
</gene>
<evidence type="ECO:0000256" key="2">
    <source>
        <dbReference type="ARBA" id="ARBA00022448"/>
    </source>
</evidence>
<keyword evidence="4 7" id="KW-0812">Transmembrane</keyword>
<dbReference type="Gene3D" id="1.10.3720.10">
    <property type="entry name" value="MetI-like"/>
    <property type="match status" value="1"/>
</dbReference>
<feature type="transmembrane region" description="Helical" evidence="7">
    <location>
        <begin position="67"/>
        <end position="86"/>
    </location>
</feature>
<name>A0A6M0H3T8_9CLOT</name>
<dbReference type="PROSITE" id="PS50928">
    <property type="entry name" value="ABC_TM1"/>
    <property type="match status" value="1"/>
</dbReference>
<dbReference type="GO" id="GO:0005886">
    <property type="term" value="C:plasma membrane"/>
    <property type="evidence" value="ECO:0007669"/>
    <property type="project" value="UniProtKB-SubCell"/>
</dbReference>
<dbReference type="PANTHER" id="PTHR30151">
    <property type="entry name" value="ALKANE SULFONATE ABC TRANSPORTER-RELATED, MEMBRANE SUBUNIT"/>
    <property type="match status" value="1"/>
</dbReference>
<evidence type="ECO:0000256" key="6">
    <source>
        <dbReference type="ARBA" id="ARBA00023136"/>
    </source>
</evidence>
<keyword evidence="2" id="KW-0813">Transport</keyword>
<keyword evidence="10" id="KW-1185">Reference proteome</keyword>